<reference evidence="5 6" key="1">
    <citation type="journal article" date="2005" name="Nucleic Acids Res.">
        <title>Genomic blueprint of Hahella chejuensis, a marine microbe producing an algicidal agent.</title>
        <authorList>
            <person name="Jeong H."/>
            <person name="Yim J.H."/>
            <person name="Lee C."/>
            <person name="Choi S.-H."/>
            <person name="Park Y.K."/>
            <person name="Yoon S.H."/>
            <person name="Hur C.-G."/>
            <person name="Kang H.-Y."/>
            <person name="Kim D."/>
            <person name="Lee H.H."/>
            <person name="Park K.H."/>
            <person name="Park S.-H."/>
            <person name="Park H.-S."/>
            <person name="Lee H.K."/>
            <person name="Oh T.K."/>
            <person name="Kim J.F."/>
        </authorList>
    </citation>
    <scope>NUCLEOTIDE SEQUENCE [LARGE SCALE GENOMIC DNA]</scope>
    <source>
        <strain evidence="5 6">KCTC 2396</strain>
    </source>
</reference>
<proteinExistence type="inferred from homology"/>
<dbReference type="Proteomes" id="UP000000238">
    <property type="component" value="Chromosome"/>
</dbReference>
<dbReference type="EMBL" id="CP000155">
    <property type="protein sequence ID" value="ABC28071.1"/>
    <property type="molecule type" value="Genomic_DNA"/>
</dbReference>
<protein>
    <submittedName>
        <fullName evidence="5">ABC-type amino acid transport/signal transduction systems, periplasmic component/domain</fullName>
    </submittedName>
</protein>
<keyword evidence="6" id="KW-1185">Reference proteome</keyword>
<gene>
    <name evidence="5" type="ordered locus">HCH_01196</name>
</gene>
<dbReference type="AlphaFoldDB" id="Q2SMQ3"/>
<dbReference type="Pfam" id="PF00497">
    <property type="entry name" value="SBP_bac_3"/>
    <property type="match status" value="1"/>
</dbReference>
<name>Q2SMQ3_HAHCH</name>
<feature type="signal peptide" evidence="3">
    <location>
        <begin position="1"/>
        <end position="22"/>
    </location>
</feature>
<dbReference type="Gene3D" id="3.40.190.10">
    <property type="entry name" value="Periplasmic binding protein-like II"/>
    <property type="match status" value="2"/>
</dbReference>
<feature type="domain" description="Solute-binding protein family 3/N-terminal" evidence="4">
    <location>
        <begin position="25"/>
        <end position="246"/>
    </location>
</feature>
<accession>Q2SMQ3</accession>
<dbReference type="RefSeq" id="WP_011395144.1">
    <property type="nucleotide sequence ID" value="NC_007645.1"/>
</dbReference>
<evidence type="ECO:0000256" key="2">
    <source>
        <dbReference type="ARBA" id="ARBA00022729"/>
    </source>
</evidence>
<dbReference type="SMART" id="SM00062">
    <property type="entry name" value="PBPb"/>
    <property type="match status" value="1"/>
</dbReference>
<evidence type="ECO:0000313" key="6">
    <source>
        <dbReference type="Proteomes" id="UP000000238"/>
    </source>
</evidence>
<evidence type="ECO:0000256" key="3">
    <source>
        <dbReference type="SAM" id="SignalP"/>
    </source>
</evidence>
<dbReference type="InterPro" id="IPR001638">
    <property type="entry name" value="Solute-binding_3/MltF_N"/>
</dbReference>
<dbReference type="OrthoDB" id="5296159at2"/>
<dbReference type="SUPFAM" id="SSF53850">
    <property type="entry name" value="Periplasmic binding protein-like II"/>
    <property type="match status" value="1"/>
</dbReference>
<dbReference type="HOGENOM" id="CLU_064076_3_0_6"/>
<keyword evidence="2 3" id="KW-0732">Signal</keyword>
<sequence>MARIRGVVLAWLLILAGHTASAAETVRIAIGEWPPYLSEELRHYGLAAHIAEVCFNAANVEVEVGFFPWNRVALFVENGLWDTSILWVKTEEREKVYLFSDVVFEGSAVFFYAKARPFQWRNYKDLVGLKFGGLMSASYPWFEAAKEQGINLEMEVVSDERLNLAKLLSGRIDAFSLDKYVGLYILHKNFPQESNLITYHPTPIESWPYRLIFTKNPRGEKMRNAFNKGLKIVQENGLLEQLLDDAANGRYVSRLAE</sequence>
<dbReference type="PANTHER" id="PTHR35936:SF25">
    <property type="entry name" value="ABC TRANSPORTER SUBSTRATE-BINDING PROTEIN"/>
    <property type="match status" value="1"/>
</dbReference>
<evidence type="ECO:0000259" key="4">
    <source>
        <dbReference type="SMART" id="SM00062"/>
    </source>
</evidence>
<organism evidence="5 6">
    <name type="scientific">Hahella chejuensis (strain KCTC 2396)</name>
    <dbReference type="NCBI Taxonomy" id="349521"/>
    <lineage>
        <taxon>Bacteria</taxon>
        <taxon>Pseudomonadati</taxon>
        <taxon>Pseudomonadota</taxon>
        <taxon>Gammaproteobacteria</taxon>
        <taxon>Oceanospirillales</taxon>
        <taxon>Hahellaceae</taxon>
        <taxon>Hahella</taxon>
    </lineage>
</organism>
<feature type="chain" id="PRO_5004215870" evidence="3">
    <location>
        <begin position="23"/>
        <end position="257"/>
    </location>
</feature>
<dbReference type="KEGG" id="hch:HCH_01196"/>
<dbReference type="eggNOG" id="COG0834">
    <property type="taxonomic scope" value="Bacteria"/>
</dbReference>
<comment type="similarity">
    <text evidence="1">Belongs to the bacterial solute-binding protein 3 family.</text>
</comment>
<evidence type="ECO:0000256" key="1">
    <source>
        <dbReference type="ARBA" id="ARBA00010333"/>
    </source>
</evidence>
<dbReference type="STRING" id="349521.HCH_01196"/>
<evidence type="ECO:0000313" key="5">
    <source>
        <dbReference type="EMBL" id="ABC28071.1"/>
    </source>
</evidence>
<dbReference type="PANTHER" id="PTHR35936">
    <property type="entry name" value="MEMBRANE-BOUND LYTIC MUREIN TRANSGLYCOSYLASE F"/>
    <property type="match status" value="1"/>
</dbReference>